<accession>A0A0D0DPU9</accession>
<dbReference type="HOGENOM" id="CLU_091739_0_0_1"/>
<proteinExistence type="predicted"/>
<organism evidence="4 5">
    <name type="scientific">Paxillus rubicundulus Ve08.2h10</name>
    <dbReference type="NCBI Taxonomy" id="930991"/>
    <lineage>
        <taxon>Eukaryota</taxon>
        <taxon>Fungi</taxon>
        <taxon>Dikarya</taxon>
        <taxon>Basidiomycota</taxon>
        <taxon>Agaricomycotina</taxon>
        <taxon>Agaricomycetes</taxon>
        <taxon>Agaricomycetidae</taxon>
        <taxon>Boletales</taxon>
        <taxon>Paxilineae</taxon>
        <taxon>Paxillaceae</taxon>
        <taxon>Paxillus</taxon>
    </lineage>
</organism>
<feature type="compositionally biased region" description="Low complexity" evidence="2">
    <location>
        <begin position="138"/>
        <end position="151"/>
    </location>
</feature>
<evidence type="ECO:0000313" key="5">
    <source>
        <dbReference type="Proteomes" id="UP000054538"/>
    </source>
</evidence>
<feature type="compositionally biased region" description="Low complexity" evidence="2">
    <location>
        <begin position="102"/>
        <end position="116"/>
    </location>
</feature>
<dbReference type="Gene3D" id="3.30.160.60">
    <property type="entry name" value="Classic Zinc Finger"/>
    <property type="match status" value="1"/>
</dbReference>
<dbReference type="Proteomes" id="UP000054538">
    <property type="component" value="Unassembled WGS sequence"/>
</dbReference>
<dbReference type="Pfam" id="PF00096">
    <property type="entry name" value="zf-C2H2"/>
    <property type="match status" value="2"/>
</dbReference>
<sequence>MQYNHYPRQDPRQIHPSAHSSRHPSHTPNDFATDPSHHHTAVPYPTVNTQMPCGNMANHPSSPQQFPFSPYTPQSSQVDERRSYFAPTSHANALDRYALSHSPPSSYAPSAHMSSPRHVPQHGQHFIPTPSQTYQVYSSPSPASPPHSRSSVEPYYHMSPNPQHPVHSPAPVHNGRSTHLPNSSTATGDRFPCELCERSFTRLHDRRRHYETVHASSPVFHNCRYCHKDFSRADSLKRHLDNGCDEMPTDQ</sequence>
<evidence type="ECO:0000256" key="1">
    <source>
        <dbReference type="PROSITE-ProRule" id="PRU00042"/>
    </source>
</evidence>
<dbReference type="PROSITE" id="PS50157">
    <property type="entry name" value="ZINC_FINGER_C2H2_2"/>
    <property type="match status" value="2"/>
</dbReference>
<dbReference type="PROSITE" id="PS00028">
    <property type="entry name" value="ZINC_FINGER_C2H2_1"/>
    <property type="match status" value="1"/>
</dbReference>
<dbReference type="EMBL" id="KN825130">
    <property type="protein sequence ID" value="KIK94098.1"/>
    <property type="molecule type" value="Genomic_DNA"/>
</dbReference>
<keyword evidence="1" id="KW-0479">Metal-binding</keyword>
<dbReference type="SMART" id="SM00355">
    <property type="entry name" value="ZnF_C2H2"/>
    <property type="match status" value="2"/>
</dbReference>
<dbReference type="InterPro" id="IPR036236">
    <property type="entry name" value="Znf_C2H2_sf"/>
</dbReference>
<dbReference type="AlphaFoldDB" id="A0A0D0DPU9"/>
<feature type="compositionally biased region" description="Polar residues" evidence="2">
    <location>
        <begin position="175"/>
        <end position="187"/>
    </location>
</feature>
<reference evidence="5" key="2">
    <citation type="submission" date="2015-01" db="EMBL/GenBank/DDBJ databases">
        <title>Evolutionary Origins and Diversification of the Mycorrhizal Mutualists.</title>
        <authorList>
            <consortium name="DOE Joint Genome Institute"/>
            <consortium name="Mycorrhizal Genomics Consortium"/>
            <person name="Kohler A."/>
            <person name="Kuo A."/>
            <person name="Nagy L.G."/>
            <person name="Floudas D."/>
            <person name="Copeland A."/>
            <person name="Barry K.W."/>
            <person name="Cichocki N."/>
            <person name="Veneault-Fourrey C."/>
            <person name="LaButti K."/>
            <person name="Lindquist E.A."/>
            <person name="Lipzen A."/>
            <person name="Lundell T."/>
            <person name="Morin E."/>
            <person name="Murat C."/>
            <person name="Riley R."/>
            <person name="Ohm R."/>
            <person name="Sun H."/>
            <person name="Tunlid A."/>
            <person name="Henrissat B."/>
            <person name="Grigoriev I.V."/>
            <person name="Hibbett D.S."/>
            <person name="Martin F."/>
        </authorList>
    </citation>
    <scope>NUCLEOTIDE SEQUENCE [LARGE SCALE GENOMIC DNA]</scope>
    <source>
        <strain evidence="5">Ve08.2h10</strain>
    </source>
</reference>
<feature type="domain" description="C2H2-type" evidence="3">
    <location>
        <begin position="191"/>
        <end position="219"/>
    </location>
</feature>
<feature type="region of interest" description="Disordered" evidence="2">
    <location>
        <begin position="102"/>
        <end position="188"/>
    </location>
</feature>
<keyword evidence="5" id="KW-1185">Reference proteome</keyword>
<protein>
    <recommendedName>
        <fullName evidence="3">C2H2-type domain-containing protein</fullName>
    </recommendedName>
</protein>
<feature type="compositionally biased region" description="Low complexity" evidence="2">
    <location>
        <begin position="60"/>
        <end position="77"/>
    </location>
</feature>
<feature type="region of interest" description="Disordered" evidence="2">
    <location>
        <begin position="1"/>
        <end position="81"/>
    </location>
</feature>
<feature type="domain" description="C2H2-type" evidence="3">
    <location>
        <begin position="221"/>
        <end position="248"/>
    </location>
</feature>
<keyword evidence="1" id="KW-0863">Zinc-finger</keyword>
<dbReference type="InterPro" id="IPR013087">
    <property type="entry name" value="Znf_C2H2_type"/>
</dbReference>
<dbReference type="SUPFAM" id="SSF57667">
    <property type="entry name" value="beta-beta-alpha zinc fingers"/>
    <property type="match status" value="1"/>
</dbReference>
<dbReference type="OrthoDB" id="8922241at2759"/>
<keyword evidence="1" id="KW-0862">Zinc</keyword>
<gene>
    <name evidence="4" type="ORF">PAXRUDRAFT_473139</name>
</gene>
<dbReference type="STRING" id="930991.A0A0D0DPU9"/>
<evidence type="ECO:0000313" key="4">
    <source>
        <dbReference type="EMBL" id="KIK94098.1"/>
    </source>
</evidence>
<reference evidence="4 5" key="1">
    <citation type="submission" date="2014-04" db="EMBL/GenBank/DDBJ databases">
        <authorList>
            <consortium name="DOE Joint Genome Institute"/>
            <person name="Kuo A."/>
            <person name="Kohler A."/>
            <person name="Jargeat P."/>
            <person name="Nagy L.G."/>
            <person name="Floudas D."/>
            <person name="Copeland A."/>
            <person name="Barry K.W."/>
            <person name="Cichocki N."/>
            <person name="Veneault-Fourrey C."/>
            <person name="LaButti K."/>
            <person name="Lindquist E.A."/>
            <person name="Lipzen A."/>
            <person name="Lundell T."/>
            <person name="Morin E."/>
            <person name="Murat C."/>
            <person name="Sun H."/>
            <person name="Tunlid A."/>
            <person name="Henrissat B."/>
            <person name="Grigoriev I.V."/>
            <person name="Hibbett D.S."/>
            <person name="Martin F."/>
            <person name="Nordberg H.P."/>
            <person name="Cantor M.N."/>
            <person name="Hua S.X."/>
        </authorList>
    </citation>
    <scope>NUCLEOTIDE SEQUENCE [LARGE SCALE GENOMIC DNA]</scope>
    <source>
        <strain evidence="4 5">Ve08.2h10</strain>
    </source>
</reference>
<name>A0A0D0DPU9_9AGAM</name>
<evidence type="ECO:0000256" key="2">
    <source>
        <dbReference type="SAM" id="MobiDB-lite"/>
    </source>
</evidence>
<dbReference type="InParanoid" id="A0A0D0DPU9"/>
<dbReference type="GO" id="GO:0008270">
    <property type="term" value="F:zinc ion binding"/>
    <property type="evidence" value="ECO:0007669"/>
    <property type="project" value="UniProtKB-KW"/>
</dbReference>
<evidence type="ECO:0000259" key="3">
    <source>
        <dbReference type="PROSITE" id="PS50157"/>
    </source>
</evidence>